<feature type="region of interest" description="Disordered" evidence="1">
    <location>
        <begin position="155"/>
        <end position="177"/>
    </location>
</feature>
<sequence>MTPQELEEQESNLELINSEIASRMVRQSEAGAKVDTKAIFVVGFAATAAQFLAARSFEPYTGTAAFVAYALAIGVGISIFSLARYEDIEPRAVLEDHGRNQKPATLIALAATRVTMFEKNKAVHTRKSNRWTVSLTAIIVGICLSTVSIVLHTGAHDREPGKPGKPAPSAPSAAQSH</sequence>
<keyword evidence="2" id="KW-0812">Transmembrane</keyword>
<proteinExistence type="predicted"/>
<keyword evidence="2" id="KW-1133">Transmembrane helix</keyword>
<dbReference type="EMBL" id="CP050177">
    <property type="protein sequence ID" value="QIQ07324.1"/>
    <property type="molecule type" value="Genomic_DNA"/>
</dbReference>
<keyword evidence="4" id="KW-1185">Reference proteome</keyword>
<reference evidence="3 4" key="1">
    <citation type="submission" date="2020-03" db="EMBL/GenBank/DDBJ databases">
        <title>A novel species.</title>
        <authorList>
            <person name="Gao J."/>
        </authorList>
    </citation>
    <scope>NUCLEOTIDE SEQUENCE [LARGE SCALE GENOMIC DNA]</scope>
    <source>
        <strain evidence="3 4">QMT-12</strain>
    </source>
</reference>
<feature type="transmembrane region" description="Helical" evidence="2">
    <location>
        <begin position="131"/>
        <end position="151"/>
    </location>
</feature>
<gene>
    <name evidence="3" type="ORF">HA039_33505</name>
</gene>
<organism evidence="3 4">
    <name type="scientific">Streptomyces liangshanensis</name>
    <dbReference type="NCBI Taxonomy" id="2717324"/>
    <lineage>
        <taxon>Bacteria</taxon>
        <taxon>Bacillati</taxon>
        <taxon>Actinomycetota</taxon>
        <taxon>Actinomycetes</taxon>
        <taxon>Kitasatosporales</taxon>
        <taxon>Streptomycetaceae</taxon>
        <taxon>Streptomyces</taxon>
    </lineage>
</organism>
<evidence type="ECO:0000256" key="1">
    <source>
        <dbReference type="SAM" id="MobiDB-lite"/>
    </source>
</evidence>
<feature type="transmembrane region" description="Helical" evidence="2">
    <location>
        <begin position="63"/>
        <end position="83"/>
    </location>
</feature>
<evidence type="ECO:0000313" key="3">
    <source>
        <dbReference type="EMBL" id="QIQ07324.1"/>
    </source>
</evidence>
<accession>A0A6G9HA47</accession>
<evidence type="ECO:0000256" key="2">
    <source>
        <dbReference type="SAM" id="Phobius"/>
    </source>
</evidence>
<dbReference type="Proteomes" id="UP000501179">
    <property type="component" value="Chromosome"/>
</dbReference>
<dbReference type="AlphaFoldDB" id="A0A6G9HA47"/>
<evidence type="ECO:0000313" key="4">
    <source>
        <dbReference type="Proteomes" id="UP000501179"/>
    </source>
</evidence>
<name>A0A6G9HA47_9ACTN</name>
<keyword evidence="2" id="KW-0472">Membrane</keyword>
<protein>
    <submittedName>
        <fullName evidence="3">Uncharacterized protein</fullName>
    </submittedName>
</protein>
<dbReference type="KEGG" id="slia:HA039_33505"/>